<organism evidence="1 2">
    <name type="scientific">Champsocephalus esox</name>
    <name type="common">pike icefish</name>
    <dbReference type="NCBI Taxonomy" id="159716"/>
    <lineage>
        <taxon>Eukaryota</taxon>
        <taxon>Metazoa</taxon>
        <taxon>Chordata</taxon>
        <taxon>Craniata</taxon>
        <taxon>Vertebrata</taxon>
        <taxon>Euteleostomi</taxon>
        <taxon>Actinopterygii</taxon>
        <taxon>Neopterygii</taxon>
        <taxon>Teleostei</taxon>
        <taxon>Neoteleostei</taxon>
        <taxon>Acanthomorphata</taxon>
        <taxon>Eupercaria</taxon>
        <taxon>Perciformes</taxon>
        <taxon>Notothenioidei</taxon>
        <taxon>Channichthyidae</taxon>
        <taxon>Champsocephalus</taxon>
    </lineage>
</organism>
<sequence>MLSVHLIHSLPGGGSPRSAPLAGCHNKLGSGRRGKRILGEICWKYDHQGNLNALFVSGHMIRQLDVFCAVILRT</sequence>
<accession>A0AAN8BDL5</accession>
<dbReference type="AlphaFoldDB" id="A0AAN8BDL5"/>
<evidence type="ECO:0000313" key="2">
    <source>
        <dbReference type="Proteomes" id="UP001335648"/>
    </source>
</evidence>
<keyword evidence="2" id="KW-1185">Reference proteome</keyword>
<name>A0AAN8BDL5_9TELE</name>
<proteinExistence type="predicted"/>
<comment type="caution">
    <text evidence="1">The sequence shown here is derived from an EMBL/GenBank/DDBJ whole genome shotgun (WGS) entry which is preliminary data.</text>
</comment>
<reference evidence="1 2" key="1">
    <citation type="journal article" date="2023" name="Mol. Biol. Evol.">
        <title>Genomics of Secondarily Temperate Adaptation in the Only Non-Antarctic Icefish.</title>
        <authorList>
            <person name="Rivera-Colon A.G."/>
            <person name="Rayamajhi N."/>
            <person name="Minhas B.F."/>
            <person name="Madrigal G."/>
            <person name="Bilyk K.T."/>
            <person name="Yoon V."/>
            <person name="Hune M."/>
            <person name="Gregory S."/>
            <person name="Cheng C.H.C."/>
            <person name="Catchen J.M."/>
        </authorList>
    </citation>
    <scope>NUCLEOTIDE SEQUENCE [LARGE SCALE GENOMIC DNA]</scope>
    <source>
        <strain evidence="1">JC2023a</strain>
    </source>
</reference>
<dbReference type="Proteomes" id="UP001335648">
    <property type="component" value="Unassembled WGS sequence"/>
</dbReference>
<dbReference type="EMBL" id="JAULUE010002062">
    <property type="protein sequence ID" value="KAK5882570.1"/>
    <property type="molecule type" value="Genomic_DNA"/>
</dbReference>
<evidence type="ECO:0000313" key="1">
    <source>
        <dbReference type="EMBL" id="KAK5882570.1"/>
    </source>
</evidence>
<gene>
    <name evidence="1" type="ORF">CesoFtcFv8_021142</name>
</gene>
<protein>
    <submittedName>
        <fullName evidence="1">Uncharacterized protein</fullName>
    </submittedName>
</protein>